<organism evidence="1 2">
    <name type="scientific">Thelephora ganbajun</name>
    <name type="common">Ganba fungus</name>
    <dbReference type="NCBI Taxonomy" id="370292"/>
    <lineage>
        <taxon>Eukaryota</taxon>
        <taxon>Fungi</taxon>
        <taxon>Dikarya</taxon>
        <taxon>Basidiomycota</taxon>
        <taxon>Agaricomycotina</taxon>
        <taxon>Agaricomycetes</taxon>
        <taxon>Thelephorales</taxon>
        <taxon>Thelephoraceae</taxon>
        <taxon>Thelephora</taxon>
    </lineage>
</organism>
<reference evidence="1" key="1">
    <citation type="submission" date="2019-10" db="EMBL/GenBank/DDBJ databases">
        <authorList>
            <consortium name="DOE Joint Genome Institute"/>
            <person name="Kuo A."/>
            <person name="Miyauchi S."/>
            <person name="Kiss E."/>
            <person name="Drula E."/>
            <person name="Kohler A."/>
            <person name="Sanchez-Garcia M."/>
            <person name="Andreopoulos B."/>
            <person name="Barry K.W."/>
            <person name="Bonito G."/>
            <person name="Buee M."/>
            <person name="Carver A."/>
            <person name="Chen C."/>
            <person name="Cichocki N."/>
            <person name="Clum A."/>
            <person name="Culley D."/>
            <person name="Crous P.W."/>
            <person name="Fauchery L."/>
            <person name="Girlanda M."/>
            <person name="Hayes R."/>
            <person name="Keri Z."/>
            <person name="Labutti K."/>
            <person name="Lipzen A."/>
            <person name="Lombard V."/>
            <person name="Magnuson J."/>
            <person name="Maillard F."/>
            <person name="Morin E."/>
            <person name="Murat C."/>
            <person name="Nolan M."/>
            <person name="Ohm R."/>
            <person name="Pangilinan J."/>
            <person name="Pereira M."/>
            <person name="Perotto S."/>
            <person name="Peter M."/>
            <person name="Riley R."/>
            <person name="Sitrit Y."/>
            <person name="Stielow B."/>
            <person name="Szollosi G."/>
            <person name="Zifcakova L."/>
            <person name="Stursova M."/>
            <person name="Spatafora J.W."/>
            <person name="Tedersoo L."/>
            <person name="Vaario L.-M."/>
            <person name="Yamada A."/>
            <person name="Yan M."/>
            <person name="Wang P."/>
            <person name="Xu J."/>
            <person name="Bruns T."/>
            <person name="Baldrian P."/>
            <person name="Vilgalys R."/>
            <person name="Henrissat B."/>
            <person name="Grigoriev I.V."/>
            <person name="Hibbett D."/>
            <person name="Nagy L.G."/>
            <person name="Martin F.M."/>
        </authorList>
    </citation>
    <scope>NUCLEOTIDE SEQUENCE</scope>
    <source>
        <strain evidence="1">P2</strain>
    </source>
</reference>
<evidence type="ECO:0000313" key="2">
    <source>
        <dbReference type="Proteomes" id="UP000886501"/>
    </source>
</evidence>
<dbReference type="Proteomes" id="UP000886501">
    <property type="component" value="Unassembled WGS sequence"/>
</dbReference>
<dbReference type="EMBL" id="MU117985">
    <property type="protein sequence ID" value="KAF9650385.1"/>
    <property type="molecule type" value="Genomic_DNA"/>
</dbReference>
<proteinExistence type="predicted"/>
<sequence length="230" mass="25477">MSPDQNTFPHVPHGFHSLQSTKPTVATRYPTKYLVDHSTLKNPYPFRIFFDSQPQPTEDEKPVLYPVPTIKKFPSKQHASAVSKSKRHALLKPFASSTRLQSAPICSGSTTSEDEDEFLLAQGSILSSPILDRETRATVGVSDDILVTSHSPRRTGSRIFSTDISTALPTPTSPSIQHHRRGDERGSDVRMRIAESFGLDKFLDSLNPSPPGGVQVKQVIRGRPKHRKVS</sequence>
<protein>
    <submittedName>
        <fullName evidence="1">Uncharacterized protein</fullName>
    </submittedName>
</protein>
<keyword evidence="2" id="KW-1185">Reference proteome</keyword>
<gene>
    <name evidence="1" type="ORF">BDM02DRAFT_3185425</name>
</gene>
<reference evidence="1" key="2">
    <citation type="journal article" date="2020" name="Nat. Commun.">
        <title>Large-scale genome sequencing of mycorrhizal fungi provides insights into the early evolution of symbiotic traits.</title>
        <authorList>
            <person name="Miyauchi S."/>
            <person name="Kiss E."/>
            <person name="Kuo A."/>
            <person name="Drula E."/>
            <person name="Kohler A."/>
            <person name="Sanchez-Garcia M."/>
            <person name="Morin E."/>
            <person name="Andreopoulos B."/>
            <person name="Barry K.W."/>
            <person name="Bonito G."/>
            <person name="Buee M."/>
            <person name="Carver A."/>
            <person name="Chen C."/>
            <person name="Cichocki N."/>
            <person name="Clum A."/>
            <person name="Culley D."/>
            <person name="Crous P.W."/>
            <person name="Fauchery L."/>
            <person name="Girlanda M."/>
            <person name="Hayes R.D."/>
            <person name="Keri Z."/>
            <person name="LaButti K."/>
            <person name="Lipzen A."/>
            <person name="Lombard V."/>
            <person name="Magnuson J."/>
            <person name="Maillard F."/>
            <person name="Murat C."/>
            <person name="Nolan M."/>
            <person name="Ohm R.A."/>
            <person name="Pangilinan J."/>
            <person name="Pereira M.F."/>
            <person name="Perotto S."/>
            <person name="Peter M."/>
            <person name="Pfister S."/>
            <person name="Riley R."/>
            <person name="Sitrit Y."/>
            <person name="Stielow J.B."/>
            <person name="Szollosi G."/>
            <person name="Zifcakova L."/>
            <person name="Stursova M."/>
            <person name="Spatafora J.W."/>
            <person name="Tedersoo L."/>
            <person name="Vaario L.M."/>
            <person name="Yamada A."/>
            <person name="Yan M."/>
            <person name="Wang P."/>
            <person name="Xu J."/>
            <person name="Bruns T."/>
            <person name="Baldrian P."/>
            <person name="Vilgalys R."/>
            <person name="Dunand C."/>
            <person name="Henrissat B."/>
            <person name="Grigoriev I.V."/>
            <person name="Hibbett D."/>
            <person name="Nagy L.G."/>
            <person name="Martin F.M."/>
        </authorList>
    </citation>
    <scope>NUCLEOTIDE SEQUENCE</scope>
    <source>
        <strain evidence="1">P2</strain>
    </source>
</reference>
<evidence type="ECO:0000313" key="1">
    <source>
        <dbReference type="EMBL" id="KAF9650385.1"/>
    </source>
</evidence>
<name>A0ACB6ZLV0_THEGA</name>
<accession>A0ACB6ZLV0</accession>
<comment type="caution">
    <text evidence="1">The sequence shown here is derived from an EMBL/GenBank/DDBJ whole genome shotgun (WGS) entry which is preliminary data.</text>
</comment>